<dbReference type="PANTHER" id="PTHR41913:SF1">
    <property type="entry name" value="DUF1684 DOMAIN-CONTAINING PROTEIN"/>
    <property type="match status" value="1"/>
</dbReference>
<dbReference type="Proteomes" id="UP000642748">
    <property type="component" value="Unassembled WGS sequence"/>
</dbReference>
<organism evidence="2 3">
    <name type="scientific">Rugosimonospora africana</name>
    <dbReference type="NCBI Taxonomy" id="556532"/>
    <lineage>
        <taxon>Bacteria</taxon>
        <taxon>Bacillati</taxon>
        <taxon>Actinomycetota</taxon>
        <taxon>Actinomycetes</taxon>
        <taxon>Micromonosporales</taxon>
        <taxon>Micromonosporaceae</taxon>
        <taxon>Rugosimonospora</taxon>
    </lineage>
</organism>
<accession>A0A8J3QTG7</accession>
<comment type="caution">
    <text evidence="2">The sequence shown here is derived from an EMBL/GenBank/DDBJ whole genome shotgun (WGS) entry which is preliminary data.</text>
</comment>
<name>A0A8J3QTG7_9ACTN</name>
<evidence type="ECO:0000256" key="1">
    <source>
        <dbReference type="SAM" id="MobiDB-lite"/>
    </source>
</evidence>
<dbReference type="InterPro" id="IPR012467">
    <property type="entry name" value="DUF1684"/>
</dbReference>
<reference evidence="2" key="1">
    <citation type="submission" date="2021-01" db="EMBL/GenBank/DDBJ databases">
        <title>Whole genome shotgun sequence of Rugosimonospora africana NBRC 104875.</title>
        <authorList>
            <person name="Komaki H."/>
            <person name="Tamura T."/>
        </authorList>
    </citation>
    <scope>NUCLEOTIDE SEQUENCE</scope>
    <source>
        <strain evidence="2">NBRC 104875</strain>
    </source>
</reference>
<evidence type="ECO:0000313" key="3">
    <source>
        <dbReference type="Proteomes" id="UP000642748"/>
    </source>
</evidence>
<feature type="compositionally biased region" description="Basic and acidic residues" evidence="1">
    <location>
        <begin position="26"/>
        <end position="36"/>
    </location>
</feature>
<keyword evidence="3" id="KW-1185">Reference proteome</keyword>
<evidence type="ECO:0008006" key="4">
    <source>
        <dbReference type="Google" id="ProtNLM"/>
    </source>
</evidence>
<feature type="region of interest" description="Disordered" evidence="1">
    <location>
        <begin position="1"/>
        <end position="36"/>
    </location>
</feature>
<gene>
    <name evidence="2" type="ORF">Raf01_46900</name>
</gene>
<dbReference type="AlphaFoldDB" id="A0A8J3QTG7"/>
<protein>
    <recommendedName>
        <fullName evidence="4">DUF1684 domain-containing protein</fullName>
    </recommendedName>
</protein>
<sequence length="238" mass="25894">MDYTQPGLSVPGDADDIRPTGSDIDPDPRSDPHSSDIDLADWRERIVRLYLSDLDLAGFRAARDEMFATHPQSPIPPARRADFTGLSYFPANPEAVVEAPLTPADGGIEIDTGGPDGVVRYRRVAVAGTPWGPLTLWWIEAYGGGLFLPFRDGTSAADSYGGGRYLTDTVKGTFGRGLVVLAPDRVRLDFNYAYNPSCAYDDRWACPLAPEENRVTGRIPAGERVWHPAEAVSSRLTG</sequence>
<dbReference type="Gene3D" id="6.10.250.1680">
    <property type="match status" value="1"/>
</dbReference>
<dbReference type="EMBL" id="BONZ01000043">
    <property type="protein sequence ID" value="GIH16518.1"/>
    <property type="molecule type" value="Genomic_DNA"/>
</dbReference>
<dbReference type="Pfam" id="PF07920">
    <property type="entry name" value="DUF1684"/>
    <property type="match status" value="1"/>
</dbReference>
<evidence type="ECO:0000313" key="2">
    <source>
        <dbReference type="EMBL" id="GIH16518.1"/>
    </source>
</evidence>
<dbReference type="PANTHER" id="PTHR41913">
    <property type="entry name" value="DUF1684 DOMAIN-CONTAINING PROTEIN"/>
    <property type="match status" value="1"/>
</dbReference>
<proteinExistence type="predicted"/>
<dbReference type="RefSeq" id="WP_203920079.1">
    <property type="nucleotide sequence ID" value="NZ_BONZ01000043.1"/>
</dbReference>